<keyword evidence="5" id="KW-1185">Reference proteome</keyword>
<dbReference type="GO" id="GO:0034040">
    <property type="term" value="F:ATPase-coupled lipid transmembrane transporter activity"/>
    <property type="evidence" value="ECO:0007669"/>
    <property type="project" value="TreeGrafter"/>
</dbReference>
<gene>
    <name evidence="4" type="ORF">N866_16650</name>
</gene>
<evidence type="ECO:0000313" key="5">
    <source>
        <dbReference type="Proteomes" id="UP000019753"/>
    </source>
</evidence>
<keyword evidence="2" id="KW-0067">ATP-binding</keyword>
<evidence type="ECO:0000256" key="1">
    <source>
        <dbReference type="ARBA" id="ARBA00022741"/>
    </source>
</evidence>
<evidence type="ECO:0000313" key="4">
    <source>
        <dbReference type="EMBL" id="EYR61785.1"/>
    </source>
</evidence>
<comment type="caution">
    <text evidence="4">The sequence shown here is derived from an EMBL/GenBank/DDBJ whole genome shotgun (WGS) entry which is preliminary data.</text>
</comment>
<dbReference type="PANTHER" id="PTHR24221:SF654">
    <property type="entry name" value="ATP-BINDING CASSETTE SUB-FAMILY B MEMBER 6"/>
    <property type="match status" value="1"/>
</dbReference>
<dbReference type="Proteomes" id="UP000019753">
    <property type="component" value="Unassembled WGS sequence"/>
</dbReference>
<dbReference type="PANTHER" id="PTHR24221">
    <property type="entry name" value="ATP-BINDING CASSETTE SUB-FAMILY B"/>
    <property type="match status" value="1"/>
</dbReference>
<dbReference type="Gene3D" id="3.40.50.300">
    <property type="entry name" value="P-loop containing nucleotide triphosphate hydrolases"/>
    <property type="match status" value="1"/>
</dbReference>
<accession>A0A021VNY5</accession>
<reference evidence="4 5" key="1">
    <citation type="submission" date="2014-01" db="EMBL/GenBank/DDBJ databases">
        <title>Actinotalea ferrariae CF5-4.</title>
        <authorList>
            <person name="Chen F."/>
            <person name="Li Y."/>
            <person name="Wang G."/>
        </authorList>
    </citation>
    <scope>NUCLEOTIDE SEQUENCE [LARGE SCALE GENOMIC DNA]</scope>
    <source>
        <strain evidence="4 5">CF5-4</strain>
    </source>
</reference>
<name>A0A021VNY5_9CELL</name>
<dbReference type="InterPro" id="IPR003593">
    <property type="entry name" value="AAA+_ATPase"/>
</dbReference>
<dbReference type="SUPFAM" id="SSF52540">
    <property type="entry name" value="P-loop containing nucleoside triphosphate hydrolases"/>
    <property type="match status" value="1"/>
</dbReference>
<dbReference type="GO" id="GO:0005524">
    <property type="term" value="F:ATP binding"/>
    <property type="evidence" value="ECO:0007669"/>
    <property type="project" value="UniProtKB-KW"/>
</dbReference>
<proteinExistence type="predicted"/>
<keyword evidence="1" id="KW-0547">Nucleotide-binding</keyword>
<protein>
    <recommendedName>
        <fullName evidence="3">ABC transporter domain-containing protein</fullName>
    </recommendedName>
</protein>
<feature type="non-terminal residue" evidence="4">
    <location>
        <position position="234"/>
    </location>
</feature>
<dbReference type="PROSITE" id="PS50893">
    <property type="entry name" value="ABC_TRANSPORTER_2"/>
    <property type="match status" value="1"/>
</dbReference>
<dbReference type="EMBL" id="AXCW01000553">
    <property type="protein sequence ID" value="EYR61785.1"/>
    <property type="molecule type" value="Genomic_DNA"/>
</dbReference>
<evidence type="ECO:0000259" key="3">
    <source>
        <dbReference type="PROSITE" id="PS50893"/>
    </source>
</evidence>
<dbReference type="AlphaFoldDB" id="A0A021VNY5"/>
<organism evidence="4 5">
    <name type="scientific">Actinotalea ferrariae CF5-4</name>
    <dbReference type="NCBI Taxonomy" id="948458"/>
    <lineage>
        <taxon>Bacteria</taxon>
        <taxon>Bacillati</taxon>
        <taxon>Actinomycetota</taxon>
        <taxon>Actinomycetes</taxon>
        <taxon>Micrococcales</taxon>
        <taxon>Cellulomonadaceae</taxon>
        <taxon>Actinotalea</taxon>
    </lineage>
</organism>
<feature type="non-terminal residue" evidence="4">
    <location>
        <position position="1"/>
    </location>
</feature>
<dbReference type="RefSeq" id="WP_034230007.1">
    <property type="nucleotide sequence ID" value="NZ_AXCW01000553.1"/>
</dbReference>
<dbReference type="InterPro" id="IPR039421">
    <property type="entry name" value="Type_1_exporter"/>
</dbReference>
<dbReference type="InterPro" id="IPR027417">
    <property type="entry name" value="P-loop_NTPase"/>
</dbReference>
<feature type="domain" description="ABC transporter" evidence="3">
    <location>
        <begin position="6"/>
        <end position="233"/>
    </location>
</feature>
<dbReference type="InterPro" id="IPR003439">
    <property type="entry name" value="ABC_transporter-like_ATP-bd"/>
</dbReference>
<dbReference type="OrthoDB" id="3237158at2"/>
<dbReference type="PROSITE" id="PS00211">
    <property type="entry name" value="ABC_TRANSPORTER_1"/>
    <property type="match status" value="1"/>
</dbReference>
<sequence length="234" mass="23874">GPAPVLRARGLACGWADAAPVVRGLDLDVAPGDGVVVVGPSGVGKTTLLLTLAGLLPPREGTVRVHGRDLAGRDLVGLPRDGVAPVVAYTPEDAHVFDTSVLENLRVARGDVTPDEAIRALATVGLGDWLAGLPDGLATTLGGGASRMSGGQRRRLLLARALLTRAPLLLLDEPTEHLDDDDGAAVLQGLLDGTLAPGRGVLVVTHRAPAASTASTVLRLGADGVEVLRARRAP</sequence>
<dbReference type="GO" id="GO:0016887">
    <property type="term" value="F:ATP hydrolysis activity"/>
    <property type="evidence" value="ECO:0007669"/>
    <property type="project" value="InterPro"/>
</dbReference>
<dbReference type="SMART" id="SM00382">
    <property type="entry name" value="AAA"/>
    <property type="match status" value="1"/>
</dbReference>
<evidence type="ECO:0000256" key="2">
    <source>
        <dbReference type="ARBA" id="ARBA00022840"/>
    </source>
</evidence>
<dbReference type="InterPro" id="IPR017871">
    <property type="entry name" value="ABC_transporter-like_CS"/>
</dbReference>
<dbReference type="Pfam" id="PF00005">
    <property type="entry name" value="ABC_tran"/>
    <property type="match status" value="1"/>
</dbReference>